<evidence type="ECO:0000313" key="3">
    <source>
        <dbReference type="Proteomes" id="UP000886523"/>
    </source>
</evidence>
<gene>
    <name evidence="2" type="ORF">BS47DRAFT_1481999</name>
</gene>
<evidence type="ECO:0000256" key="1">
    <source>
        <dbReference type="SAM" id="MobiDB-lite"/>
    </source>
</evidence>
<proteinExistence type="predicted"/>
<keyword evidence="3" id="KW-1185">Reference proteome</keyword>
<sequence>MLLNYHYGAAAIKRWEHQLEVFQNYPNPARPPVPVPASMGPKRTNNDRTVSIFKRQAARYANEAGPSGVAGDQPEEIMESEDQKRWTEDDVMLFLWANSPVAKERRHREVEEHNWHMEWRRGVITSN</sequence>
<reference evidence="2" key="1">
    <citation type="journal article" date="2020" name="Nat. Commun.">
        <title>Large-scale genome sequencing of mycorrhizal fungi provides insights into the early evolution of symbiotic traits.</title>
        <authorList>
            <person name="Miyauchi S."/>
            <person name="Kiss E."/>
            <person name="Kuo A."/>
            <person name="Drula E."/>
            <person name="Kohler A."/>
            <person name="Sanchez-Garcia M."/>
            <person name="Morin E."/>
            <person name="Andreopoulos B."/>
            <person name="Barry K.W."/>
            <person name="Bonito G."/>
            <person name="Buee M."/>
            <person name="Carver A."/>
            <person name="Chen C."/>
            <person name="Cichocki N."/>
            <person name="Clum A."/>
            <person name="Culley D."/>
            <person name="Crous P.W."/>
            <person name="Fauchery L."/>
            <person name="Girlanda M."/>
            <person name="Hayes R.D."/>
            <person name="Keri Z."/>
            <person name="LaButti K."/>
            <person name="Lipzen A."/>
            <person name="Lombard V."/>
            <person name="Magnuson J."/>
            <person name="Maillard F."/>
            <person name="Murat C."/>
            <person name="Nolan M."/>
            <person name="Ohm R.A."/>
            <person name="Pangilinan J."/>
            <person name="Pereira M.F."/>
            <person name="Perotto S."/>
            <person name="Peter M."/>
            <person name="Pfister S."/>
            <person name="Riley R."/>
            <person name="Sitrit Y."/>
            <person name="Stielow J.B."/>
            <person name="Szollosi G."/>
            <person name="Zifcakova L."/>
            <person name="Stursova M."/>
            <person name="Spatafora J.W."/>
            <person name="Tedersoo L."/>
            <person name="Vaario L.M."/>
            <person name="Yamada A."/>
            <person name="Yan M."/>
            <person name="Wang P."/>
            <person name="Xu J."/>
            <person name="Bruns T."/>
            <person name="Baldrian P."/>
            <person name="Vilgalys R."/>
            <person name="Dunand C."/>
            <person name="Henrissat B."/>
            <person name="Grigoriev I.V."/>
            <person name="Hibbett D."/>
            <person name="Nagy L.G."/>
            <person name="Martin F.M."/>
        </authorList>
    </citation>
    <scope>NUCLEOTIDE SEQUENCE</scope>
    <source>
        <strain evidence="2">UP504</strain>
    </source>
</reference>
<protein>
    <submittedName>
        <fullName evidence="2">Uncharacterized protein</fullName>
    </submittedName>
</protein>
<evidence type="ECO:0000313" key="2">
    <source>
        <dbReference type="EMBL" id="KAF9519550.1"/>
    </source>
</evidence>
<dbReference type="AlphaFoldDB" id="A0A9P6E229"/>
<accession>A0A9P6E229</accession>
<comment type="caution">
    <text evidence="2">The sequence shown here is derived from an EMBL/GenBank/DDBJ whole genome shotgun (WGS) entry which is preliminary data.</text>
</comment>
<dbReference type="Proteomes" id="UP000886523">
    <property type="component" value="Unassembled WGS sequence"/>
</dbReference>
<feature type="region of interest" description="Disordered" evidence="1">
    <location>
        <begin position="61"/>
        <end position="83"/>
    </location>
</feature>
<organism evidence="2 3">
    <name type="scientific">Hydnum rufescens UP504</name>
    <dbReference type="NCBI Taxonomy" id="1448309"/>
    <lineage>
        <taxon>Eukaryota</taxon>
        <taxon>Fungi</taxon>
        <taxon>Dikarya</taxon>
        <taxon>Basidiomycota</taxon>
        <taxon>Agaricomycotina</taxon>
        <taxon>Agaricomycetes</taxon>
        <taxon>Cantharellales</taxon>
        <taxon>Hydnaceae</taxon>
        <taxon>Hydnum</taxon>
    </lineage>
</organism>
<dbReference type="EMBL" id="MU128917">
    <property type="protein sequence ID" value="KAF9519550.1"/>
    <property type="molecule type" value="Genomic_DNA"/>
</dbReference>
<name>A0A9P6E229_9AGAM</name>